<dbReference type="Proteomes" id="UP001181355">
    <property type="component" value="Chromosome"/>
</dbReference>
<evidence type="ECO:0000313" key="1">
    <source>
        <dbReference type="EMBL" id="WMW78909.1"/>
    </source>
</evidence>
<evidence type="ECO:0000313" key="2">
    <source>
        <dbReference type="Proteomes" id="UP001181355"/>
    </source>
</evidence>
<gene>
    <name evidence="1" type="ORF">RF679_09540</name>
</gene>
<protein>
    <submittedName>
        <fullName evidence="1">Uncharacterized protein</fullName>
    </submittedName>
</protein>
<organism evidence="1 2">
    <name type="scientific">Undibacterium cyanobacteriorum</name>
    <dbReference type="NCBI Taxonomy" id="3073561"/>
    <lineage>
        <taxon>Bacteria</taxon>
        <taxon>Pseudomonadati</taxon>
        <taxon>Pseudomonadota</taxon>
        <taxon>Betaproteobacteria</taxon>
        <taxon>Burkholderiales</taxon>
        <taxon>Oxalobacteraceae</taxon>
        <taxon>Undibacterium</taxon>
    </lineage>
</organism>
<keyword evidence="2" id="KW-1185">Reference proteome</keyword>
<dbReference type="RefSeq" id="WP_309480411.1">
    <property type="nucleotide sequence ID" value="NZ_CP133720.1"/>
</dbReference>
<proteinExistence type="predicted"/>
<name>A0ABY9RE14_9BURK</name>
<dbReference type="EMBL" id="CP133720">
    <property type="protein sequence ID" value="WMW78909.1"/>
    <property type="molecule type" value="Genomic_DNA"/>
</dbReference>
<sequence length="223" mass="25738">MEVKNFDKTEKGREEIATRKHQLSTRLRSLLVLVDGKQTDEVLLQKTEALGLGTSSLEKLAQEGYIERLADEKDLSANEMQINADSKNIDETRMTDSTLGQMGDLEESQTIFEPSENDDNWTADLDVIMAQHDDEDRESRVSMMKRYLTDIIKTQLGIRGFFLHRKLQKIETLQALHAFRQDYVAALLHSKGKDIAIKLRDQFDQKMYVRFSLTDPEFLDDHV</sequence>
<accession>A0ABY9RE14</accession>
<reference evidence="1" key="1">
    <citation type="submission" date="2023-09" db="EMBL/GenBank/DDBJ databases">
        <title>Undibacterium sp. 20NA77.5 isolated from freshwater.</title>
        <authorList>
            <person name="Le V."/>
            <person name="Ko S.-R."/>
            <person name="Ahn C.-Y."/>
            <person name="Oh H.-M."/>
        </authorList>
    </citation>
    <scope>NUCLEOTIDE SEQUENCE</scope>
    <source>
        <strain evidence="1">20NA77.5</strain>
    </source>
</reference>